<organism evidence="1 2">
    <name type="scientific">Arctium lappa</name>
    <name type="common">Greater burdock</name>
    <name type="synonym">Lappa major</name>
    <dbReference type="NCBI Taxonomy" id="4217"/>
    <lineage>
        <taxon>Eukaryota</taxon>
        <taxon>Viridiplantae</taxon>
        <taxon>Streptophyta</taxon>
        <taxon>Embryophyta</taxon>
        <taxon>Tracheophyta</taxon>
        <taxon>Spermatophyta</taxon>
        <taxon>Magnoliopsida</taxon>
        <taxon>eudicotyledons</taxon>
        <taxon>Gunneridae</taxon>
        <taxon>Pentapetalae</taxon>
        <taxon>asterids</taxon>
        <taxon>campanulids</taxon>
        <taxon>Asterales</taxon>
        <taxon>Asteraceae</taxon>
        <taxon>Carduoideae</taxon>
        <taxon>Cardueae</taxon>
        <taxon>Arctiinae</taxon>
        <taxon>Arctium</taxon>
    </lineage>
</organism>
<reference evidence="1 2" key="2">
    <citation type="journal article" date="2022" name="Mol. Ecol. Resour.">
        <title>The genomes of chicory, endive, great burdock and yacon provide insights into Asteraceae paleo-polyploidization history and plant inulin production.</title>
        <authorList>
            <person name="Fan W."/>
            <person name="Wang S."/>
            <person name="Wang H."/>
            <person name="Wang A."/>
            <person name="Jiang F."/>
            <person name="Liu H."/>
            <person name="Zhao H."/>
            <person name="Xu D."/>
            <person name="Zhang Y."/>
        </authorList>
    </citation>
    <scope>NUCLEOTIDE SEQUENCE [LARGE SCALE GENOMIC DNA]</scope>
    <source>
        <strain evidence="2">cv. Niubang</strain>
    </source>
</reference>
<keyword evidence="2" id="KW-1185">Reference proteome</keyword>
<dbReference type="EMBL" id="CM042049">
    <property type="protein sequence ID" value="KAI3748789.1"/>
    <property type="molecule type" value="Genomic_DNA"/>
</dbReference>
<accession>A0ACB9DQ57</accession>
<name>A0ACB9DQ57_ARCLA</name>
<protein>
    <submittedName>
        <fullName evidence="1">Uncharacterized protein</fullName>
    </submittedName>
</protein>
<evidence type="ECO:0000313" key="1">
    <source>
        <dbReference type="EMBL" id="KAI3748789.1"/>
    </source>
</evidence>
<reference evidence="2" key="1">
    <citation type="journal article" date="2022" name="Mol. Ecol. Resour.">
        <title>The genomes of chicory, endive, great burdock and yacon provide insights into Asteraceae palaeo-polyploidization history and plant inulin production.</title>
        <authorList>
            <person name="Fan W."/>
            <person name="Wang S."/>
            <person name="Wang H."/>
            <person name="Wang A."/>
            <person name="Jiang F."/>
            <person name="Liu H."/>
            <person name="Zhao H."/>
            <person name="Xu D."/>
            <person name="Zhang Y."/>
        </authorList>
    </citation>
    <scope>NUCLEOTIDE SEQUENCE [LARGE SCALE GENOMIC DNA]</scope>
    <source>
        <strain evidence="2">cv. Niubang</strain>
    </source>
</reference>
<dbReference type="Proteomes" id="UP001055879">
    <property type="component" value="Linkage Group LG03"/>
</dbReference>
<sequence length="440" mass="48564">MRTLCPNLDNEDGLETVLEVPIPEESFDDHTKINNNSTTSWQSMKSWIKPHSTDQRRQFSDYGGRNAEIQLLLGVVGAPLVPLPISSAHHTIINPTIQDHPIEASMAKYIVQQYIAAAGGERALNLVDSMYAVGKVKMVASEFISEDGVTINCNGFSGGGGKAMRSKNVKNGGGEMGGFVLWQKRPDLWSLELVLSGYKISAGSDGKVAWRQTPWHHSHASRGPPRPLRRSLQGLDPKSTANLFSNSICLGEKTINGEDCFVLKLEPQLSALKVRSSNNVEIMKHTIWGYFSQRTGLLYQLKDSHLVRIKTPGSDSVFWETTMESLIQDYRTIDGVNIAHGGRTTVSLFRFGEDSESHSQTKMEEVWTIEEVDFNIKGLSMDCFLPPSDLKKEDDQPIVHATSGEKFIGSARLASKSRGNSSRFGVHKIVAIDSNGFGDL</sequence>
<comment type="caution">
    <text evidence="1">The sequence shown here is derived from an EMBL/GenBank/DDBJ whole genome shotgun (WGS) entry which is preliminary data.</text>
</comment>
<evidence type="ECO:0000313" key="2">
    <source>
        <dbReference type="Proteomes" id="UP001055879"/>
    </source>
</evidence>
<proteinExistence type="predicted"/>
<gene>
    <name evidence="1" type="ORF">L6452_12130</name>
</gene>